<organism evidence="11 12">
    <name type="scientific">Vibrio cholerae</name>
    <dbReference type="NCBI Taxonomy" id="666"/>
    <lineage>
        <taxon>Bacteria</taxon>
        <taxon>Pseudomonadati</taxon>
        <taxon>Pseudomonadota</taxon>
        <taxon>Gammaproteobacteria</taxon>
        <taxon>Vibrionales</taxon>
        <taxon>Vibrionaceae</taxon>
        <taxon>Vibrio</taxon>
    </lineage>
</organism>
<dbReference type="Proteomes" id="UP000319979">
    <property type="component" value="Unassembled WGS sequence"/>
</dbReference>
<keyword evidence="3" id="KW-0378">Hydrolase</keyword>
<dbReference type="InterPro" id="IPR013784">
    <property type="entry name" value="Carb-bd-like_fold"/>
</dbReference>
<dbReference type="CDD" id="cd02860">
    <property type="entry name" value="E_set_Pullulanase"/>
    <property type="match status" value="1"/>
</dbReference>
<dbReference type="GO" id="GO:0005975">
    <property type="term" value="P:carbohydrate metabolic process"/>
    <property type="evidence" value="ECO:0007669"/>
    <property type="project" value="InterPro"/>
</dbReference>
<dbReference type="SUPFAM" id="SSF81296">
    <property type="entry name" value="E set domains"/>
    <property type="match status" value="2"/>
</dbReference>
<gene>
    <name evidence="11" type="primary">pulA</name>
    <name evidence="11" type="ORF">FLM02_07870</name>
</gene>
<evidence type="ECO:0000259" key="8">
    <source>
        <dbReference type="Pfam" id="PF11852"/>
    </source>
</evidence>
<dbReference type="Gene3D" id="2.60.40.1130">
    <property type="entry name" value="Rab geranylgeranyltransferase alpha-subunit, insert domain"/>
    <property type="match status" value="1"/>
</dbReference>
<comment type="similarity">
    <text evidence="1">Belongs to the glycosyl hydrolase 13 family.</text>
</comment>
<evidence type="ECO:0000256" key="1">
    <source>
        <dbReference type="ARBA" id="ARBA00008061"/>
    </source>
</evidence>
<evidence type="ECO:0000259" key="6">
    <source>
        <dbReference type="Pfam" id="PF02922"/>
    </source>
</evidence>
<feature type="signal peptide" evidence="5">
    <location>
        <begin position="1"/>
        <end position="26"/>
    </location>
</feature>
<evidence type="ECO:0000259" key="7">
    <source>
        <dbReference type="Pfam" id="PF03714"/>
    </source>
</evidence>
<dbReference type="InterPro" id="IPR011839">
    <property type="entry name" value="Pullul_strch"/>
</dbReference>
<evidence type="ECO:0000313" key="12">
    <source>
        <dbReference type="Proteomes" id="UP000319979"/>
    </source>
</evidence>
<dbReference type="InterPro" id="IPR040671">
    <property type="entry name" value="Pullulanase_N2"/>
</dbReference>
<sequence>MNNPTFNLSRVNRVLLPMLASTVLLGCNESNTNPDNNTQGPVTPQQLVKVYYQATTAQRSGDSSPYSKASLYVWNNEQCAAYAGNHPDANDWAKGLLPTGIDDELGAYWELPYHANEPTQCINFIPRIDGQKPLGDYDAKVDLTQLGAGNAVYTQQGVAAVYPELIPRNALPANTARLYLNTQDGDESFFTLHVWNEGECQNYAASNSAWPGIAPSGYSKTYGPYWDLPINGRDNCINVIPNNKTNGDYQTANLKLDFTKTGAIGPIGFVFKGTDKIYYKPLAKRPQNQVELSGASAIFADASTLLVGNLEATSATLYYSRQGQLRFDSASKTVLNADHTITSERPSGTEWQAQKPHLTSDFRGFEFDFQAAGLDLKALLQGQLLLVASDATGVLLATEVQPASALDALYADSASTLQYGALINPDGSTTFRLWAPTAQAVSLIPYGTDKQAKTPIAMSFDTQSGSWSAVNTALAHGDYYRYQVTVYHPATDQIETYQVTDPYSHSLAINSLYSQVVDLNHADLKPEGWDTLAAPHQQNERADFILYEAHVRDFSAHDTTVTSAHRGKFAAFSEQESQPVQHLKQLARSGVTHLHLLPVFDIATINEDPEQVVNLEQPFSRLCDLKPALKNDSDLAAYCTGNDTLQSVFTTLKAKDSKEQPLVQRLNGFLRDVDSFNWGYDPFHYTVPEGSYATQPDGVTRIKEFREMVQAVKQEIGMNVVMDVVYNHTNEAGVSDKSVLDRIVPWYYQRLNEWSGQVENSTCCSNTAPENRMFAKLIDDSIRTWVKEYKIDAFRWDLMGHHPLAQIEQTLTAAKQINPDVYFYGEGWNFGEVANDRQFKQATQPNLAGTGIGSFSDRLRDAVRGGGPFDGEASLRANQGWGNGIYVQKNDLSNNTRTQALHLADLTRLGMAGNLKAFTFIDQTGNTIKGSELDYNGQAAGYANDAWEIQNYVSKHDNQTLWDNQQYKIDYALPLRTRVRMQAVSLATAVLGQGVPFVHMGSELLRSKSMQRDSYDSGDWYNRVDFSKTSNNWNVGLPRQDKDGSNWSIIETVIAQAGANAEPQAADIATMNDYFNELVQLRRSSSLLTLGKGSEIIKRVHFHNTGSEQIPGVIVMSIDNQGDLHDASLDAARSGLVVVLNASPTPLTEFAHFDATDYQLHAIQADLGHRSIAYNGAAASVVNQRLSVPAWSVAVFEKRHP</sequence>
<evidence type="ECO:0000256" key="4">
    <source>
        <dbReference type="ARBA" id="ARBA00023295"/>
    </source>
</evidence>
<protein>
    <submittedName>
        <fullName evidence="11">Pullulanase-type alpha-1,6-glucosidase</fullName>
    </submittedName>
</protein>
<dbReference type="InterPro" id="IPR024561">
    <property type="entry name" value="Pullul_strch_C"/>
</dbReference>
<evidence type="ECO:0000256" key="5">
    <source>
        <dbReference type="SAM" id="SignalP"/>
    </source>
</evidence>
<dbReference type="CDD" id="cd10315">
    <property type="entry name" value="CBM41_pullulanase"/>
    <property type="match status" value="2"/>
</dbReference>
<dbReference type="SUPFAM" id="SSF51011">
    <property type="entry name" value="Glycosyl hydrolase domain"/>
    <property type="match status" value="1"/>
</dbReference>
<dbReference type="InterPro" id="IPR013780">
    <property type="entry name" value="Glyco_hydro_b"/>
</dbReference>
<dbReference type="Gene3D" id="3.20.20.80">
    <property type="entry name" value="Glycosidases"/>
    <property type="match status" value="1"/>
</dbReference>
<dbReference type="Pfam" id="PF03714">
    <property type="entry name" value="PUD"/>
    <property type="match status" value="1"/>
</dbReference>
<feature type="domain" description="Glycoside hydrolase family 13 N-terminal" evidence="6">
    <location>
        <begin position="419"/>
        <end position="504"/>
    </location>
</feature>
<dbReference type="InterPro" id="IPR013783">
    <property type="entry name" value="Ig-like_fold"/>
</dbReference>
<feature type="domain" description="Pullulanase Ins" evidence="10">
    <location>
        <begin position="602"/>
        <end position="676"/>
    </location>
</feature>
<dbReference type="InterPro" id="IPR041111">
    <property type="entry name" value="Pullulanase_Ins"/>
</dbReference>
<keyword evidence="2 5" id="KW-0732">Signal</keyword>
<dbReference type="RefSeq" id="WP_142564049.1">
    <property type="nucleotide sequence ID" value="NZ_JAJPEJ010000003.1"/>
</dbReference>
<evidence type="ECO:0000259" key="10">
    <source>
        <dbReference type="Pfam" id="PF18494"/>
    </source>
</evidence>
<evidence type="ECO:0000313" key="11">
    <source>
        <dbReference type="EMBL" id="TQP15315.1"/>
    </source>
</evidence>
<comment type="caution">
    <text evidence="11">The sequence shown here is derived from an EMBL/GenBank/DDBJ whole genome shotgun (WGS) entry which is preliminary data.</text>
</comment>
<dbReference type="PANTHER" id="PTHR43002">
    <property type="entry name" value="GLYCOGEN DEBRANCHING ENZYME"/>
    <property type="match status" value="1"/>
</dbReference>
<dbReference type="GO" id="GO:0051060">
    <property type="term" value="F:pullulanase activity"/>
    <property type="evidence" value="ECO:0007669"/>
    <property type="project" value="InterPro"/>
</dbReference>
<dbReference type="GO" id="GO:0030246">
    <property type="term" value="F:carbohydrate binding"/>
    <property type="evidence" value="ECO:0007669"/>
    <property type="project" value="InterPro"/>
</dbReference>
<evidence type="ECO:0000259" key="9">
    <source>
        <dbReference type="Pfam" id="PF17967"/>
    </source>
</evidence>
<proteinExistence type="inferred from homology"/>
<dbReference type="NCBIfam" id="TIGR02103">
    <property type="entry name" value="pullul_strch"/>
    <property type="match status" value="1"/>
</dbReference>
<dbReference type="CDD" id="cd11341">
    <property type="entry name" value="AmyAc_Pullulanase_LD-like"/>
    <property type="match status" value="1"/>
</dbReference>
<feature type="domain" description="Pullulanase carbohydrate-binding module 41" evidence="7">
    <location>
        <begin position="63"/>
        <end position="162"/>
    </location>
</feature>
<evidence type="ECO:0000256" key="2">
    <source>
        <dbReference type="ARBA" id="ARBA00022729"/>
    </source>
</evidence>
<accession>A0A543YJ99</accession>
<dbReference type="Gene3D" id="2.60.40.10">
    <property type="entry name" value="Immunoglobulins"/>
    <property type="match status" value="1"/>
</dbReference>
<dbReference type="EMBL" id="VIOS01000019">
    <property type="protein sequence ID" value="TQP15315.1"/>
    <property type="molecule type" value="Genomic_DNA"/>
</dbReference>
<dbReference type="InterPro" id="IPR004193">
    <property type="entry name" value="Glyco_hydro_13_N"/>
</dbReference>
<feature type="domain" description="Alpha-1,6-glucosidases pullulanase-type C-terminal" evidence="8">
    <location>
        <begin position="1029"/>
        <end position="1198"/>
    </location>
</feature>
<dbReference type="InterPro" id="IPR017853">
    <property type="entry name" value="GH"/>
</dbReference>
<dbReference type="Gene3D" id="2.60.40.1180">
    <property type="entry name" value="Golgi alpha-mannosidase II"/>
    <property type="match status" value="1"/>
</dbReference>
<evidence type="ECO:0000256" key="3">
    <source>
        <dbReference type="ARBA" id="ARBA00022801"/>
    </source>
</evidence>
<dbReference type="Pfam" id="PF18494">
    <property type="entry name" value="Pullulanase_Ins"/>
    <property type="match status" value="1"/>
</dbReference>
<feature type="chain" id="PRO_5021884877" evidence="5">
    <location>
        <begin position="27"/>
        <end position="1201"/>
    </location>
</feature>
<dbReference type="SUPFAM" id="SSF49452">
    <property type="entry name" value="Starch-binding domain-like"/>
    <property type="match status" value="2"/>
</dbReference>
<reference evidence="11 12" key="1">
    <citation type="submission" date="2019-07" db="EMBL/GenBank/DDBJ databases">
        <title>Phenotypic and genotypic antimicrobial resistance traits of Vibrio cholerae non-O1/non-O139 isolated from a large Austrian lake frequently associated with cases of infection.</title>
        <authorList>
            <person name="Lepuschitz S."/>
            <person name="Baron S."/>
            <person name="Larvor E."/>
            <person name="Granier S."/>
            <person name="Pretzer C."/>
            <person name="Mach R.L."/>
            <person name="Farnleitner A.H."/>
            <person name="Ruppitsch W."/>
            <person name="Pleininger S."/>
            <person name="Indra A."/>
            <person name="Kirschner A.K.T."/>
        </authorList>
    </citation>
    <scope>NUCLEOTIDE SEQUENCE [LARGE SCALE GENOMIC DNA]</scope>
    <source>
        <strain evidence="11 12">A12JL36W90</strain>
    </source>
</reference>
<dbReference type="Pfam" id="PF11852">
    <property type="entry name" value="Pullul_strch_C"/>
    <property type="match status" value="1"/>
</dbReference>
<feature type="domain" description="Pullulanase N2" evidence="9">
    <location>
        <begin position="295"/>
        <end position="407"/>
    </location>
</feature>
<dbReference type="InterPro" id="IPR005323">
    <property type="entry name" value="CBM41_pullulanase"/>
</dbReference>
<dbReference type="InterPro" id="IPR014756">
    <property type="entry name" value="Ig_E-set"/>
</dbReference>
<dbReference type="AlphaFoldDB" id="A0A543YJ99"/>
<dbReference type="SUPFAM" id="SSF51445">
    <property type="entry name" value="(Trans)glycosidases"/>
    <property type="match status" value="1"/>
</dbReference>
<keyword evidence="4" id="KW-0326">Glycosidase</keyword>
<name>A0A543YJ99_VIBCL</name>
<dbReference type="Gene3D" id="2.60.40.1110">
    <property type="match status" value="2"/>
</dbReference>
<dbReference type="Pfam" id="PF17967">
    <property type="entry name" value="Pullulanase_N2"/>
    <property type="match status" value="1"/>
</dbReference>
<dbReference type="Pfam" id="PF02922">
    <property type="entry name" value="CBM_48"/>
    <property type="match status" value="1"/>
</dbReference>